<evidence type="ECO:0000313" key="2">
    <source>
        <dbReference type="Proteomes" id="UP000183339"/>
    </source>
</evidence>
<dbReference type="AlphaFoldDB" id="A0A1H9YT79"/>
<dbReference type="Proteomes" id="UP000183339">
    <property type="component" value="Unassembled WGS sequence"/>
</dbReference>
<protein>
    <submittedName>
        <fullName evidence="1">Uncharacterized protein</fullName>
    </submittedName>
</protein>
<dbReference type="EMBL" id="FOHI01000001">
    <property type="protein sequence ID" value="SES72356.1"/>
    <property type="molecule type" value="Genomic_DNA"/>
</dbReference>
<proteinExistence type="predicted"/>
<gene>
    <name evidence="1" type="ORF">SAMN05216412_101372</name>
</gene>
<organism evidence="1 2">
    <name type="scientific">Nitrosospira multiformis</name>
    <dbReference type="NCBI Taxonomy" id="1231"/>
    <lineage>
        <taxon>Bacteria</taxon>
        <taxon>Pseudomonadati</taxon>
        <taxon>Pseudomonadota</taxon>
        <taxon>Betaproteobacteria</taxon>
        <taxon>Nitrosomonadales</taxon>
        <taxon>Nitrosomonadaceae</taxon>
        <taxon>Nitrosospira</taxon>
    </lineage>
</organism>
<sequence>MRVNQEMMSKENLLAITLTWSESLCFRPNLMRLLRDRLFSFSRADSKGYPAKFSYSVRDHTLRKFEYLSKKKSLERLAWPVTSPNGGWEIFQLRKSFVNPFN</sequence>
<evidence type="ECO:0000313" key="1">
    <source>
        <dbReference type="EMBL" id="SES72356.1"/>
    </source>
</evidence>
<name>A0A1H9YT79_9PROT</name>
<reference evidence="1 2" key="1">
    <citation type="submission" date="2016-10" db="EMBL/GenBank/DDBJ databases">
        <authorList>
            <person name="de Groot N.N."/>
        </authorList>
    </citation>
    <scope>NUCLEOTIDE SEQUENCE [LARGE SCALE GENOMIC DNA]</scope>
    <source>
        <strain evidence="1 2">Nl7</strain>
    </source>
</reference>
<accession>A0A1H9YT79</accession>